<dbReference type="GO" id="GO:0009103">
    <property type="term" value="P:lipopolysaccharide biosynthetic process"/>
    <property type="evidence" value="ECO:0007669"/>
    <property type="project" value="TreeGrafter"/>
</dbReference>
<accession>A0A9D9IYT9</accession>
<reference evidence="3" key="1">
    <citation type="submission" date="2020-10" db="EMBL/GenBank/DDBJ databases">
        <authorList>
            <person name="Gilroy R."/>
        </authorList>
    </citation>
    <scope>NUCLEOTIDE SEQUENCE</scope>
    <source>
        <strain evidence="3">B3-2255</strain>
    </source>
</reference>
<evidence type="ECO:0000259" key="2">
    <source>
        <dbReference type="Pfam" id="PF13439"/>
    </source>
</evidence>
<dbReference type="PANTHER" id="PTHR46401:SF2">
    <property type="entry name" value="GLYCOSYLTRANSFERASE WBBK-RELATED"/>
    <property type="match status" value="1"/>
</dbReference>
<dbReference type="GO" id="GO:0016757">
    <property type="term" value="F:glycosyltransferase activity"/>
    <property type="evidence" value="ECO:0007669"/>
    <property type="project" value="TreeGrafter"/>
</dbReference>
<evidence type="ECO:0000313" key="3">
    <source>
        <dbReference type="EMBL" id="MBO8481122.1"/>
    </source>
</evidence>
<dbReference type="EMBL" id="JADILY010000019">
    <property type="protein sequence ID" value="MBO8481122.1"/>
    <property type="molecule type" value="Genomic_DNA"/>
</dbReference>
<evidence type="ECO:0000313" key="4">
    <source>
        <dbReference type="Proteomes" id="UP000823772"/>
    </source>
</evidence>
<gene>
    <name evidence="3" type="ORF">IAC87_01080</name>
</gene>
<dbReference type="Gene3D" id="3.40.50.2000">
    <property type="entry name" value="Glycogen Phosphorylase B"/>
    <property type="match status" value="2"/>
</dbReference>
<feature type="domain" description="Glycosyltransferase subfamily 4-like N-terminal" evidence="2">
    <location>
        <begin position="88"/>
        <end position="232"/>
    </location>
</feature>
<reference evidence="3" key="2">
    <citation type="journal article" date="2021" name="PeerJ">
        <title>Extensive microbial diversity within the chicken gut microbiome revealed by metagenomics and culture.</title>
        <authorList>
            <person name="Gilroy R."/>
            <person name="Ravi A."/>
            <person name="Getino M."/>
            <person name="Pursley I."/>
            <person name="Horton D.L."/>
            <person name="Alikhan N.F."/>
            <person name="Baker D."/>
            <person name="Gharbi K."/>
            <person name="Hall N."/>
            <person name="Watson M."/>
            <person name="Adriaenssens E.M."/>
            <person name="Foster-Nyarko E."/>
            <person name="Jarju S."/>
            <person name="Secka A."/>
            <person name="Antonio M."/>
            <person name="Oren A."/>
            <person name="Chaudhuri R.R."/>
            <person name="La Ragione R."/>
            <person name="Hildebrand F."/>
            <person name="Pallen M.J."/>
        </authorList>
    </citation>
    <scope>NUCLEOTIDE SEQUENCE</scope>
    <source>
        <strain evidence="3">B3-2255</strain>
    </source>
</reference>
<organism evidence="3 4">
    <name type="scientific">Candidatus Merdivivens faecigallinarum</name>
    <dbReference type="NCBI Taxonomy" id="2840871"/>
    <lineage>
        <taxon>Bacteria</taxon>
        <taxon>Pseudomonadati</taxon>
        <taxon>Bacteroidota</taxon>
        <taxon>Bacteroidia</taxon>
        <taxon>Bacteroidales</taxon>
        <taxon>Muribaculaceae</taxon>
        <taxon>Muribaculaceae incertae sedis</taxon>
        <taxon>Candidatus Merdivivens</taxon>
    </lineage>
</organism>
<dbReference type="SUPFAM" id="SSF53756">
    <property type="entry name" value="UDP-Glycosyltransferase/glycogen phosphorylase"/>
    <property type="match status" value="1"/>
</dbReference>
<proteinExistence type="predicted"/>
<keyword evidence="1" id="KW-0808">Transferase</keyword>
<dbReference type="Proteomes" id="UP000823772">
    <property type="component" value="Unassembled WGS sequence"/>
</dbReference>
<sequence length="441" mass="50435">MKRALVITYYWPPTGGSGVQRWLKFAELLPKFGWEPVIYTPENPEQLVVDESLLDEIPAGTEIIKTHITEPYGIYRKFTGGKGIAKEVNIVSASADKSPVQRLSMFVRGNFFVPDPRCLWIRPSVRFLKKYIKEHPVDVIISTGPPNSMHLIGRNLKRETGLPWIADFRDPWTEIFYFKHIPMCGYVRKKHLRLEKNVLDEADTVVAVSPIVQQDFMKKTSTPVELITNGWDRKDFPEDRKADFAYFDIVHTGLFAADGNPENLWKILGALCREDSEFSRKLRIRLAGKTDNQIIESIQAAGLRVDNLGYVPHKTANYEQTGASLLILPLRNEPEYKAVLPGKLFEYLASGRPIIGIGNPDGAMAEILRRSGCGKTFGWEETDSLRDEIIRLWKEFRDNGKTEDTDRTEVMKYERSELAKKMAGLMDRIITTKENNNEREL</sequence>
<comment type="caution">
    <text evidence="3">The sequence shown here is derived from an EMBL/GenBank/DDBJ whole genome shotgun (WGS) entry which is preliminary data.</text>
</comment>
<dbReference type="Pfam" id="PF13692">
    <property type="entry name" value="Glyco_trans_1_4"/>
    <property type="match status" value="1"/>
</dbReference>
<protein>
    <submittedName>
        <fullName evidence="3">Glycosyltransferase</fullName>
    </submittedName>
</protein>
<dbReference type="InterPro" id="IPR028098">
    <property type="entry name" value="Glyco_trans_4-like_N"/>
</dbReference>
<dbReference type="PANTHER" id="PTHR46401">
    <property type="entry name" value="GLYCOSYLTRANSFERASE WBBK-RELATED"/>
    <property type="match status" value="1"/>
</dbReference>
<dbReference type="Pfam" id="PF13439">
    <property type="entry name" value="Glyco_transf_4"/>
    <property type="match status" value="1"/>
</dbReference>
<dbReference type="AlphaFoldDB" id="A0A9D9IYT9"/>
<name>A0A9D9IYT9_9BACT</name>
<evidence type="ECO:0000256" key="1">
    <source>
        <dbReference type="ARBA" id="ARBA00022679"/>
    </source>
</evidence>